<evidence type="ECO:0000256" key="10">
    <source>
        <dbReference type="ARBA" id="ARBA00047913"/>
    </source>
</evidence>
<dbReference type="SUPFAM" id="SSF89095">
    <property type="entry name" value="GatB/YqeY motif"/>
    <property type="match status" value="1"/>
</dbReference>
<dbReference type="GO" id="GO:0005524">
    <property type="term" value="F:ATP binding"/>
    <property type="evidence" value="ECO:0007669"/>
    <property type="project" value="UniProtKB-KW"/>
</dbReference>
<evidence type="ECO:0000256" key="2">
    <source>
        <dbReference type="ARBA" id="ARBA00011123"/>
    </source>
</evidence>
<dbReference type="GO" id="GO:0006412">
    <property type="term" value="P:translation"/>
    <property type="evidence" value="ECO:0007669"/>
    <property type="project" value="UniProtKB-UniRule"/>
</dbReference>
<name>A0A7C1X0U5_THERO</name>
<dbReference type="FunFam" id="1.10.10.410:FF:000001">
    <property type="entry name" value="Aspartyl/glutamyl-tRNA(Asn/Gln) amidotransferase subunit B"/>
    <property type="match status" value="1"/>
</dbReference>
<comment type="function">
    <text evidence="8 11">Allows the formation of correctly charged Asn-tRNA(Asn) or Gln-tRNA(Gln) through the transamidation of misacylated Asp-tRNA(Asn) or Glu-tRNA(Gln) in organisms which lack either or both of asparaginyl-tRNA or glutaminyl-tRNA synthetases. The reaction takes place in the presence of glutamine and ATP through an activated phospho-Asp-tRNA(Asn) or phospho-Glu-tRNA(Gln).</text>
</comment>
<accession>A0A7C1X0U5</accession>
<comment type="similarity">
    <text evidence="1 11">Belongs to the GatB/GatE family. GatB subfamily.</text>
</comment>
<sequence length="483" mass="54617">MELETVIGLEVHAQLLTRSKMFCGCSADYAGAPPNTHVCPVCLGLPGSLPVINRRAVEMTVMTGLALGCRIPPYSKFDRKNYMYPDLPKGYQISQYDLPLCVDGMLEFLVNGERRRVRIRRVHLEEDTARLVHRTVAGESYSLIDMNRSGVPLIEIVTEPDLRSPEEARLFLMALRQVLRYLGVSTGNMEEGAFRCDANISQRTRDGQQQWPKSEIKNLNSFRSVERALAYEEERQRAAIRRGEQLVQETRGWLEDQEITVTQRAKEYPDDYRYFPEPDLPPIFLTEDDLARIRAAMPELPLARWERFQAEYGLGPQEAALLTEERAIADYFEACVAGDRTRAREIANWITGELFALLRERGRSISEVGVQPRQLRQLIDLVRRGTISMLTAKELLVAVSETGIDPEVLVAERGLAQISDEAQLRQVVERVLAENPKAVADYRKGKTAAIGFLLGQVNRALGGRANPAVARRILEEVLRQPVE</sequence>
<dbReference type="NCBIfam" id="NF004012">
    <property type="entry name" value="PRK05477.1-2"/>
    <property type="match status" value="1"/>
</dbReference>
<protein>
    <recommendedName>
        <fullName evidence="3 11">Aspartyl/glutamyl-tRNA(Asn/Gln) amidotransferase subunit B</fullName>
        <shortName evidence="11">Asp/Glu-ADT subunit B</shortName>
        <ecNumber evidence="11">6.3.5.-</ecNumber>
    </recommendedName>
</protein>
<evidence type="ECO:0000256" key="8">
    <source>
        <dbReference type="ARBA" id="ARBA00024799"/>
    </source>
</evidence>
<dbReference type="Pfam" id="PF02934">
    <property type="entry name" value="GatB_N"/>
    <property type="match status" value="1"/>
</dbReference>
<keyword evidence="7 11" id="KW-0648">Protein biosynthesis</keyword>
<dbReference type="InterPro" id="IPR014746">
    <property type="entry name" value="Gln_synth/guanido_kin_cat_dom"/>
</dbReference>
<organism evidence="13">
    <name type="scientific">Thermomicrobium roseum</name>
    <dbReference type="NCBI Taxonomy" id="500"/>
    <lineage>
        <taxon>Bacteria</taxon>
        <taxon>Pseudomonadati</taxon>
        <taxon>Thermomicrobiota</taxon>
        <taxon>Thermomicrobia</taxon>
        <taxon>Thermomicrobiales</taxon>
        <taxon>Thermomicrobiaceae</taxon>
        <taxon>Thermomicrobium</taxon>
    </lineage>
</organism>
<evidence type="ECO:0000256" key="3">
    <source>
        <dbReference type="ARBA" id="ARBA00016923"/>
    </source>
</evidence>
<evidence type="ECO:0000259" key="12">
    <source>
        <dbReference type="SMART" id="SM00845"/>
    </source>
</evidence>
<comment type="subunit">
    <text evidence="2 11">Heterotrimer of A, B and C subunits.</text>
</comment>
<dbReference type="InterPro" id="IPR004413">
    <property type="entry name" value="GatB"/>
</dbReference>
<evidence type="ECO:0000256" key="5">
    <source>
        <dbReference type="ARBA" id="ARBA00022741"/>
    </source>
</evidence>
<dbReference type="InterPro" id="IPR006075">
    <property type="entry name" value="Asn/Gln-tRNA_Trfase_suB/E_cat"/>
</dbReference>
<dbReference type="GO" id="GO:0070681">
    <property type="term" value="P:glutaminyl-tRNAGln biosynthesis via transamidation"/>
    <property type="evidence" value="ECO:0007669"/>
    <property type="project" value="TreeGrafter"/>
</dbReference>
<keyword evidence="5 11" id="KW-0547">Nucleotide-binding</keyword>
<dbReference type="SMART" id="SM00845">
    <property type="entry name" value="GatB_Yqey"/>
    <property type="match status" value="1"/>
</dbReference>
<keyword evidence="4 11" id="KW-0436">Ligase</keyword>
<comment type="catalytic activity">
    <reaction evidence="9 11">
        <text>L-aspartyl-tRNA(Asn) + L-glutamine + ATP + H2O = L-asparaginyl-tRNA(Asn) + L-glutamate + ADP + phosphate + 2 H(+)</text>
        <dbReference type="Rhea" id="RHEA:14513"/>
        <dbReference type="Rhea" id="RHEA-COMP:9674"/>
        <dbReference type="Rhea" id="RHEA-COMP:9677"/>
        <dbReference type="ChEBI" id="CHEBI:15377"/>
        <dbReference type="ChEBI" id="CHEBI:15378"/>
        <dbReference type="ChEBI" id="CHEBI:29985"/>
        <dbReference type="ChEBI" id="CHEBI:30616"/>
        <dbReference type="ChEBI" id="CHEBI:43474"/>
        <dbReference type="ChEBI" id="CHEBI:58359"/>
        <dbReference type="ChEBI" id="CHEBI:78515"/>
        <dbReference type="ChEBI" id="CHEBI:78516"/>
        <dbReference type="ChEBI" id="CHEBI:456216"/>
    </reaction>
</comment>
<dbReference type="Gene3D" id="1.10.150.380">
    <property type="entry name" value="GatB domain, N-terminal subdomain"/>
    <property type="match status" value="1"/>
</dbReference>
<dbReference type="EC" id="6.3.5.-" evidence="11"/>
<dbReference type="HAMAP" id="MF_00121">
    <property type="entry name" value="GatB"/>
    <property type="match status" value="1"/>
</dbReference>
<dbReference type="SUPFAM" id="SSF55931">
    <property type="entry name" value="Glutamine synthetase/guanido kinase"/>
    <property type="match status" value="1"/>
</dbReference>
<evidence type="ECO:0000256" key="7">
    <source>
        <dbReference type="ARBA" id="ARBA00022917"/>
    </source>
</evidence>
<dbReference type="NCBIfam" id="TIGR00133">
    <property type="entry name" value="gatB"/>
    <property type="match status" value="1"/>
</dbReference>
<dbReference type="NCBIfam" id="NF004014">
    <property type="entry name" value="PRK05477.1-4"/>
    <property type="match status" value="1"/>
</dbReference>
<dbReference type="InterPro" id="IPR017958">
    <property type="entry name" value="Gln-tRNA_amidoTrfase_suB_CS"/>
</dbReference>
<dbReference type="GO" id="GO:0050567">
    <property type="term" value="F:glutaminyl-tRNA synthase (glutamine-hydrolyzing) activity"/>
    <property type="evidence" value="ECO:0007669"/>
    <property type="project" value="UniProtKB-UniRule"/>
</dbReference>
<dbReference type="EMBL" id="DSJL01000011">
    <property type="protein sequence ID" value="HEF65496.1"/>
    <property type="molecule type" value="Genomic_DNA"/>
</dbReference>
<keyword evidence="13" id="KW-0808">Transferase</keyword>
<feature type="domain" description="Asn/Gln amidotransferase" evidence="12">
    <location>
        <begin position="330"/>
        <end position="478"/>
    </location>
</feature>
<comment type="caution">
    <text evidence="13">The sequence shown here is derived from an EMBL/GenBank/DDBJ whole genome shotgun (WGS) entry which is preliminary data.</text>
</comment>
<evidence type="ECO:0000256" key="11">
    <source>
        <dbReference type="HAMAP-Rule" id="MF_00121"/>
    </source>
</evidence>
<comment type="catalytic activity">
    <reaction evidence="10 11">
        <text>L-glutamyl-tRNA(Gln) + L-glutamine + ATP + H2O = L-glutaminyl-tRNA(Gln) + L-glutamate + ADP + phosphate + H(+)</text>
        <dbReference type="Rhea" id="RHEA:17521"/>
        <dbReference type="Rhea" id="RHEA-COMP:9681"/>
        <dbReference type="Rhea" id="RHEA-COMP:9684"/>
        <dbReference type="ChEBI" id="CHEBI:15377"/>
        <dbReference type="ChEBI" id="CHEBI:15378"/>
        <dbReference type="ChEBI" id="CHEBI:29985"/>
        <dbReference type="ChEBI" id="CHEBI:30616"/>
        <dbReference type="ChEBI" id="CHEBI:43474"/>
        <dbReference type="ChEBI" id="CHEBI:58359"/>
        <dbReference type="ChEBI" id="CHEBI:78520"/>
        <dbReference type="ChEBI" id="CHEBI:78521"/>
        <dbReference type="ChEBI" id="CHEBI:456216"/>
    </reaction>
</comment>
<dbReference type="GO" id="GO:0016740">
    <property type="term" value="F:transferase activity"/>
    <property type="evidence" value="ECO:0007669"/>
    <property type="project" value="UniProtKB-KW"/>
</dbReference>
<evidence type="ECO:0000256" key="9">
    <source>
        <dbReference type="ARBA" id="ARBA00047380"/>
    </source>
</evidence>
<dbReference type="AlphaFoldDB" id="A0A7C1X0U5"/>
<dbReference type="InterPro" id="IPR018027">
    <property type="entry name" value="Asn/Gln_amidotransferase"/>
</dbReference>
<keyword evidence="6 11" id="KW-0067">ATP-binding</keyword>
<evidence type="ECO:0000256" key="4">
    <source>
        <dbReference type="ARBA" id="ARBA00022598"/>
    </source>
</evidence>
<dbReference type="PANTHER" id="PTHR11659">
    <property type="entry name" value="GLUTAMYL-TRNA GLN AMIDOTRANSFERASE SUBUNIT B MITOCHONDRIAL AND PROKARYOTIC PET112-RELATED"/>
    <property type="match status" value="1"/>
</dbReference>
<reference evidence="13" key="1">
    <citation type="journal article" date="2020" name="mSystems">
        <title>Genome- and Community-Level Interaction Insights into Carbon Utilization and Element Cycling Functions of Hydrothermarchaeota in Hydrothermal Sediment.</title>
        <authorList>
            <person name="Zhou Z."/>
            <person name="Liu Y."/>
            <person name="Xu W."/>
            <person name="Pan J."/>
            <person name="Luo Z.H."/>
            <person name="Li M."/>
        </authorList>
    </citation>
    <scope>NUCLEOTIDE SEQUENCE [LARGE SCALE GENOMIC DNA]</scope>
    <source>
        <strain evidence="13">SpSt-222</strain>
    </source>
</reference>
<evidence type="ECO:0000313" key="13">
    <source>
        <dbReference type="EMBL" id="HEF65496.1"/>
    </source>
</evidence>
<dbReference type="PROSITE" id="PS01234">
    <property type="entry name" value="GATB"/>
    <property type="match status" value="1"/>
</dbReference>
<dbReference type="InterPro" id="IPR017959">
    <property type="entry name" value="Asn/Gln-tRNA_amidoTrfase_suB/E"/>
</dbReference>
<gene>
    <name evidence="11 13" type="primary">gatB</name>
    <name evidence="13" type="ORF">ENP47_07865</name>
</gene>
<proteinExistence type="inferred from homology"/>
<dbReference type="InterPro" id="IPR023168">
    <property type="entry name" value="GatB_Yqey_C_2"/>
</dbReference>
<dbReference type="Pfam" id="PF02637">
    <property type="entry name" value="GatB_Yqey"/>
    <property type="match status" value="1"/>
</dbReference>
<dbReference type="PANTHER" id="PTHR11659:SF0">
    <property type="entry name" value="GLUTAMYL-TRNA(GLN) AMIDOTRANSFERASE SUBUNIT B, MITOCHONDRIAL"/>
    <property type="match status" value="1"/>
</dbReference>
<dbReference type="InterPro" id="IPR003789">
    <property type="entry name" value="Asn/Gln_tRNA_amidoTrase-B-like"/>
</dbReference>
<dbReference type="InterPro" id="IPR042114">
    <property type="entry name" value="GatB_C_1"/>
</dbReference>
<dbReference type="Gene3D" id="1.10.10.410">
    <property type="match status" value="1"/>
</dbReference>
<evidence type="ECO:0000256" key="6">
    <source>
        <dbReference type="ARBA" id="ARBA00022840"/>
    </source>
</evidence>
<evidence type="ECO:0000256" key="1">
    <source>
        <dbReference type="ARBA" id="ARBA00005306"/>
    </source>
</evidence>